<evidence type="ECO:0000313" key="2">
    <source>
        <dbReference type="Proteomes" id="UP000789920"/>
    </source>
</evidence>
<proteinExistence type="predicted"/>
<sequence>KVQKLVEGFQGGPGIEGYKKAKRSVKAIHTRRYKASCCTSHRSMVKLFGTPAGTTSGIKSDIGVFGAVPKEIARFGVVFANVIMGGVFGGG</sequence>
<dbReference type="Proteomes" id="UP000789920">
    <property type="component" value="Unassembled WGS sequence"/>
</dbReference>
<organism evidence="1 2">
    <name type="scientific">Racocetra persica</name>
    <dbReference type="NCBI Taxonomy" id="160502"/>
    <lineage>
        <taxon>Eukaryota</taxon>
        <taxon>Fungi</taxon>
        <taxon>Fungi incertae sedis</taxon>
        <taxon>Mucoromycota</taxon>
        <taxon>Glomeromycotina</taxon>
        <taxon>Glomeromycetes</taxon>
        <taxon>Diversisporales</taxon>
        <taxon>Gigasporaceae</taxon>
        <taxon>Racocetra</taxon>
    </lineage>
</organism>
<name>A0ACA9S7C4_9GLOM</name>
<evidence type="ECO:0000313" key="1">
    <source>
        <dbReference type="EMBL" id="CAG8830024.1"/>
    </source>
</evidence>
<feature type="non-terminal residue" evidence="1">
    <location>
        <position position="1"/>
    </location>
</feature>
<gene>
    <name evidence="1" type="ORF">RPERSI_LOCUS27665</name>
</gene>
<protein>
    <submittedName>
        <fullName evidence="1">12182_t:CDS:1</fullName>
    </submittedName>
</protein>
<dbReference type="EMBL" id="CAJVQC010098358">
    <property type="protein sequence ID" value="CAG8830024.1"/>
    <property type="molecule type" value="Genomic_DNA"/>
</dbReference>
<keyword evidence="2" id="KW-1185">Reference proteome</keyword>
<reference evidence="1" key="1">
    <citation type="submission" date="2021-06" db="EMBL/GenBank/DDBJ databases">
        <authorList>
            <person name="Kallberg Y."/>
            <person name="Tangrot J."/>
            <person name="Rosling A."/>
        </authorList>
    </citation>
    <scope>NUCLEOTIDE SEQUENCE</scope>
    <source>
        <strain evidence="1">MA461A</strain>
    </source>
</reference>
<accession>A0ACA9S7C4</accession>
<feature type="non-terminal residue" evidence="1">
    <location>
        <position position="91"/>
    </location>
</feature>
<comment type="caution">
    <text evidence="1">The sequence shown here is derived from an EMBL/GenBank/DDBJ whole genome shotgun (WGS) entry which is preliminary data.</text>
</comment>